<evidence type="ECO:0008006" key="3">
    <source>
        <dbReference type="Google" id="ProtNLM"/>
    </source>
</evidence>
<sequence length="234" mass="25826">MTTVSGFPSGEFIILSLGSSRVLDVRKCGTADGTVLILYPCKERSLDEHSRDRWNDNQVFFVDELGALIGKQSRSLVDIQDGQLVIDSRKPGKIYPKFSYSETTKQITIELPKSSTVSGEGPSTDIETHALTFHPKSNPRAAFDDNGVLVTALLPPDGSFIDHAQDDRHLEHGAPADGSEDDSLYWKRIPKISKVSESESGDVIGEKEILRRLWEVIPIRSDDKGSEASPRMTV</sequence>
<protein>
    <recommendedName>
        <fullName evidence="3">Ricin B lectin domain-containing protein</fullName>
    </recommendedName>
</protein>
<dbReference type="Proteomes" id="UP000307440">
    <property type="component" value="Unassembled WGS sequence"/>
</dbReference>
<dbReference type="EMBL" id="ML210712">
    <property type="protein sequence ID" value="TFK16608.1"/>
    <property type="molecule type" value="Genomic_DNA"/>
</dbReference>
<dbReference type="Gene3D" id="2.80.10.50">
    <property type="match status" value="1"/>
</dbReference>
<evidence type="ECO:0000313" key="2">
    <source>
        <dbReference type="Proteomes" id="UP000307440"/>
    </source>
</evidence>
<keyword evidence="2" id="KW-1185">Reference proteome</keyword>
<dbReference type="STRING" id="230819.A0A5C3K9K5"/>
<proteinExistence type="predicted"/>
<dbReference type="OrthoDB" id="9895617at2759"/>
<dbReference type="CDD" id="cd00161">
    <property type="entry name" value="beta-trefoil_Ricin-like"/>
    <property type="match status" value="1"/>
</dbReference>
<gene>
    <name evidence="1" type="ORF">FA15DRAFT_676631</name>
</gene>
<reference evidence="1 2" key="1">
    <citation type="journal article" date="2019" name="Nat. Ecol. Evol.">
        <title>Megaphylogeny resolves global patterns of mushroom evolution.</title>
        <authorList>
            <person name="Varga T."/>
            <person name="Krizsan K."/>
            <person name="Foldi C."/>
            <person name="Dima B."/>
            <person name="Sanchez-Garcia M."/>
            <person name="Sanchez-Ramirez S."/>
            <person name="Szollosi G.J."/>
            <person name="Szarkandi J.G."/>
            <person name="Papp V."/>
            <person name="Albert L."/>
            <person name="Andreopoulos W."/>
            <person name="Angelini C."/>
            <person name="Antonin V."/>
            <person name="Barry K.W."/>
            <person name="Bougher N.L."/>
            <person name="Buchanan P."/>
            <person name="Buyck B."/>
            <person name="Bense V."/>
            <person name="Catcheside P."/>
            <person name="Chovatia M."/>
            <person name="Cooper J."/>
            <person name="Damon W."/>
            <person name="Desjardin D."/>
            <person name="Finy P."/>
            <person name="Geml J."/>
            <person name="Haridas S."/>
            <person name="Hughes K."/>
            <person name="Justo A."/>
            <person name="Karasinski D."/>
            <person name="Kautmanova I."/>
            <person name="Kiss B."/>
            <person name="Kocsube S."/>
            <person name="Kotiranta H."/>
            <person name="LaButti K.M."/>
            <person name="Lechner B.E."/>
            <person name="Liimatainen K."/>
            <person name="Lipzen A."/>
            <person name="Lukacs Z."/>
            <person name="Mihaltcheva S."/>
            <person name="Morgado L.N."/>
            <person name="Niskanen T."/>
            <person name="Noordeloos M.E."/>
            <person name="Ohm R.A."/>
            <person name="Ortiz-Santana B."/>
            <person name="Ovrebo C."/>
            <person name="Racz N."/>
            <person name="Riley R."/>
            <person name="Savchenko A."/>
            <person name="Shiryaev A."/>
            <person name="Soop K."/>
            <person name="Spirin V."/>
            <person name="Szebenyi C."/>
            <person name="Tomsovsky M."/>
            <person name="Tulloss R.E."/>
            <person name="Uehling J."/>
            <person name="Grigoriev I.V."/>
            <person name="Vagvolgyi C."/>
            <person name="Papp T."/>
            <person name="Martin F.M."/>
            <person name="Miettinen O."/>
            <person name="Hibbett D.S."/>
            <person name="Nagy L.G."/>
        </authorList>
    </citation>
    <scope>NUCLEOTIDE SEQUENCE [LARGE SCALE GENOMIC DNA]</scope>
    <source>
        <strain evidence="1 2">CBS 121175</strain>
    </source>
</reference>
<organism evidence="1 2">
    <name type="scientific">Coprinopsis marcescibilis</name>
    <name type="common">Agaric fungus</name>
    <name type="synonym">Psathyrella marcescibilis</name>
    <dbReference type="NCBI Taxonomy" id="230819"/>
    <lineage>
        <taxon>Eukaryota</taxon>
        <taxon>Fungi</taxon>
        <taxon>Dikarya</taxon>
        <taxon>Basidiomycota</taxon>
        <taxon>Agaricomycotina</taxon>
        <taxon>Agaricomycetes</taxon>
        <taxon>Agaricomycetidae</taxon>
        <taxon>Agaricales</taxon>
        <taxon>Agaricineae</taxon>
        <taxon>Psathyrellaceae</taxon>
        <taxon>Coprinopsis</taxon>
    </lineage>
</organism>
<name>A0A5C3K9K5_COPMA</name>
<dbReference type="AlphaFoldDB" id="A0A5C3K9K5"/>
<accession>A0A5C3K9K5</accession>
<dbReference type="SUPFAM" id="SSF50370">
    <property type="entry name" value="Ricin B-like lectins"/>
    <property type="match status" value="1"/>
</dbReference>
<dbReference type="InterPro" id="IPR035992">
    <property type="entry name" value="Ricin_B-like_lectins"/>
</dbReference>
<evidence type="ECO:0000313" key="1">
    <source>
        <dbReference type="EMBL" id="TFK16608.1"/>
    </source>
</evidence>